<evidence type="ECO:0000313" key="4">
    <source>
        <dbReference type="Proteomes" id="UP000886749"/>
    </source>
</evidence>
<dbReference type="GO" id="GO:0003866">
    <property type="term" value="F:3-phosphoshikimate 1-carboxyvinyltransferase activity"/>
    <property type="evidence" value="ECO:0007669"/>
    <property type="project" value="TreeGrafter"/>
</dbReference>
<feature type="domain" description="Enolpyruvate transferase" evidence="2">
    <location>
        <begin position="6"/>
        <end position="77"/>
    </location>
</feature>
<evidence type="ECO:0000313" key="3">
    <source>
        <dbReference type="EMBL" id="HIR40762.1"/>
    </source>
</evidence>
<sequence>IASTMALINGLGGKMEYLPQEDCIRILGKGFLDGGVVPCENDHRIAMSGGVAALLCRNPVTLLGAECVAKSYPTFWEDYQRLGGTIHVQSME</sequence>
<reference evidence="3" key="1">
    <citation type="submission" date="2020-10" db="EMBL/GenBank/DDBJ databases">
        <authorList>
            <person name="Gilroy R."/>
        </authorList>
    </citation>
    <scope>NUCLEOTIDE SEQUENCE</scope>
    <source>
        <strain evidence="3">CHK184-25365</strain>
    </source>
</reference>
<evidence type="ECO:0000259" key="2">
    <source>
        <dbReference type="Pfam" id="PF00275"/>
    </source>
</evidence>
<dbReference type="Gene3D" id="3.65.10.10">
    <property type="entry name" value="Enolpyruvate transferase domain"/>
    <property type="match status" value="1"/>
</dbReference>
<dbReference type="InterPro" id="IPR001986">
    <property type="entry name" value="Enolpyruvate_Tfrase_dom"/>
</dbReference>
<comment type="caution">
    <text evidence="3">The sequence shown here is derived from an EMBL/GenBank/DDBJ whole genome shotgun (WGS) entry which is preliminary data.</text>
</comment>
<dbReference type="SUPFAM" id="SSF55205">
    <property type="entry name" value="EPT/RTPC-like"/>
    <property type="match status" value="1"/>
</dbReference>
<protein>
    <submittedName>
        <fullName evidence="3">3-phosphoshikimate 1-carboxyvinyltransferase</fullName>
    </submittedName>
</protein>
<organism evidence="3 4">
    <name type="scientific">Candidatus Egerieicola pullicola</name>
    <dbReference type="NCBI Taxonomy" id="2840775"/>
    <lineage>
        <taxon>Bacteria</taxon>
        <taxon>Bacillati</taxon>
        <taxon>Bacillota</taxon>
        <taxon>Clostridia</taxon>
        <taxon>Eubacteriales</taxon>
        <taxon>Oscillospiraceae</taxon>
        <taxon>Oscillospiraceae incertae sedis</taxon>
        <taxon>Candidatus Egerieicola</taxon>
    </lineage>
</organism>
<dbReference type="EMBL" id="DVGY01000068">
    <property type="protein sequence ID" value="HIR40762.1"/>
    <property type="molecule type" value="Genomic_DNA"/>
</dbReference>
<dbReference type="Proteomes" id="UP000886749">
    <property type="component" value="Unassembled WGS sequence"/>
</dbReference>
<dbReference type="PANTHER" id="PTHR21090">
    <property type="entry name" value="AROM/DEHYDROQUINATE SYNTHASE"/>
    <property type="match status" value="1"/>
</dbReference>
<dbReference type="InterPro" id="IPR013792">
    <property type="entry name" value="RNA3'P_cycl/enolpyr_Trfase_a/b"/>
</dbReference>
<accession>A0A9D1AHY5</accession>
<proteinExistence type="predicted"/>
<gene>
    <name evidence="3" type="ORF">IAB36_02930</name>
</gene>
<keyword evidence="1" id="KW-0808">Transferase</keyword>
<feature type="non-terminal residue" evidence="3">
    <location>
        <position position="1"/>
    </location>
</feature>
<dbReference type="Pfam" id="PF00275">
    <property type="entry name" value="EPSP_synthase"/>
    <property type="match status" value="1"/>
</dbReference>
<dbReference type="PANTHER" id="PTHR21090:SF5">
    <property type="entry name" value="PENTAFUNCTIONAL AROM POLYPEPTIDE"/>
    <property type="match status" value="1"/>
</dbReference>
<reference evidence="3" key="2">
    <citation type="journal article" date="2021" name="PeerJ">
        <title>Extensive microbial diversity within the chicken gut microbiome revealed by metagenomics and culture.</title>
        <authorList>
            <person name="Gilroy R."/>
            <person name="Ravi A."/>
            <person name="Getino M."/>
            <person name="Pursley I."/>
            <person name="Horton D.L."/>
            <person name="Alikhan N.F."/>
            <person name="Baker D."/>
            <person name="Gharbi K."/>
            <person name="Hall N."/>
            <person name="Watson M."/>
            <person name="Adriaenssens E.M."/>
            <person name="Foster-Nyarko E."/>
            <person name="Jarju S."/>
            <person name="Secka A."/>
            <person name="Antonio M."/>
            <person name="Oren A."/>
            <person name="Chaudhuri R.R."/>
            <person name="La Ragione R."/>
            <person name="Hildebrand F."/>
            <person name="Pallen M.J."/>
        </authorList>
    </citation>
    <scope>NUCLEOTIDE SEQUENCE</scope>
    <source>
        <strain evidence="3">CHK184-25365</strain>
    </source>
</reference>
<name>A0A9D1AHY5_9FIRM</name>
<evidence type="ECO:0000256" key="1">
    <source>
        <dbReference type="ARBA" id="ARBA00022679"/>
    </source>
</evidence>
<dbReference type="AlphaFoldDB" id="A0A9D1AHY5"/>
<dbReference type="GO" id="GO:0009423">
    <property type="term" value="P:chorismate biosynthetic process"/>
    <property type="evidence" value="ECO:0007669"/>
    <property type="project" value="TreeGrafter"/>
</dbReference>
<dbReference type="InterPro" id="IPR036968">
    <property type="entry name" value="Enolpyruvate_Tfrase_sf"/>
</dbReference>